<dbReference type="AlphaFoldDB" id="Q2GWA3"/>
<dbReference type="VEuPathDB" id="FungiDB:CHGG_07751"/>
<dbReference type="Proteomes" id="UP000001056">
    <property type="component" value="Unassembled WGS sequence"/>
</dbReference>
<feature type="region of interest" description="Disordered" evidence="1">
    <location>
        <begin position="1"/>
        <end position="29"/>
    </location>
</feature>
<evidence type="ECO:0000313" key="2">
    <source>
        <dbReference type="EMBL" id="EAQ86498.1"/>
    </source>
</evidence>
<organism evidence="2 3">
    <name type="scientific">Chaetomium globosum (strain ATCC 6205 / CBS 148.51 / DSM 1962 / NBRC 6347 / NRRL 1970)</name>
    <name type="common">Soil fungus</name>
    <dbReference type="NCBI Taxonomy" id="306901"/>
    <lineage>
        <taxon>Eukaryota</taxon>
        <taxon>Fungi</taxon>
        <taxon>Dikarya</taxon>
        <taxon>Ascomycota</taxon>
        <taxon>Pezizomycotina</taxon>
        <taxon>Sordariomycetes</taxon>
        <taxon>Sordariomycetidae</taxon>
        <taxon>Sordariales</taxon>
        <taxon>Chaetomiaceae</taxon>
        <taxon>Chaetomium</taxon>
    </lineage>
</organism>
<dbReference type="InParanoid" id="Q2GWA3"/>
<protein>
    <submittedName>
        <fullName evidence="2">Uncharacterized protein</fullName>
    </submittedName>
</protein>
<dbReference type="RefSeq" id="XP_001225407.1">
    <property type="nucleotide sequence ID" value="XM_001225406.1"/>
</dbReference>
<name>Q2GWA3_CHAGB</name>
<keyword evidence="3" id="KW-1185">Reference proteome</keyword>
<reference evidence="3" key="1">
    <citation type="journal article" date="2015" name="Genome Announc.">
        <title>Draft genome sequence of the cellulolytic fungus Chaetomium globosum.</title>
        <authorList>
            <person name="Cuomo C.A."/>
            <person name="Untereiner W.A."/>
            <person name="Ma L.-J."/>
            <person name="Grabherr M."/>
            <person name="Birren B.W."/>
        </authorList>
    </citation>
    <scope>NUCLEOTIDE SEQUENCE [LARGE SCALE GENOMIC DNA]</scope>
    <source>
        <strain evidence="3">ATCC 6205 / CBS 148.51 / DSM 1962 / NBRC 6347 / NRRL 1970</strain>
    </source>
</reference>
<evidence type="ECO:0000256" key="1">
    <source>
        <dbReference type="SAM" id="MobiDB-lite"/>
    </source>
</evidence>
<dbReference type="GeneID" id="4393715"/>
<dbReference type="EMBL" id="CH408033">
    <property type="protein sequence ID" value="EAQ86498.1"/>
    <property type="molecule type" value="Genomic_DNA"/>
</dbReference>
<gene>
    <name evidence="2" type="ORF">CHGG_07751</name>
</gene>
<accession>Q2GWA3</accession>
<dbReference type="HOGENOM" id="CLU_2133226_0_0_1"/>
<sequence>MGPGISNDLSLPPFVELDRGSPKPDPTAMYPARLMSADVRYQTRMTANLHAGMSFGHTTSLLASPSGNFGAGTPATVTPPRCGIQRQPQVISNTMQWYSDACMQSKSLWLRLS</sequence>
<proteinExistence type="predicted"/>
<evidence type="ECO:0000313" key="3">
    <source>
        <dbReference type="Proteomes" id="UP000001056"/>
    </source>
</evidence>